<proteinExistence type="predicted"/>
<sequence>MRSIPFSLLAAISLALPIGAQEVTPFADPSRLISIGGSITEIIYELGKDDLLVARDSTATYPDQALQLPDVGYMRALAPEGVLSVEPSAIIALEGSGPIDAIEVLENASVPIVFVPEIFTQDGVITKVRTVGEALNAENEAEALIGRIQADFDAVQDRISKIEQPKSVLFVLSMVGGRVNAAGTGTAADGIIALAGARNAITEYEGYRQLSEEAIITANPDLVLVMDRGGDHAASEDELLSHPAIALTNAGQTGSVIRMDGSYLLGFGPRAAAAALDLADAIYGAPEPAQ</sequence>
<dbReference type="EMBL" id="BMKB01000001">
    <property type="protein sequence ID" value="GGA39013.1"/>
    <property type="molecule type" value="Genomic_DNA"/>
</dbReference>
<dbReference type="OrthoDB" id="9797736at2"/>
<dbReference type="Proteomes" id="UP000596977">
    <property type="component" value="Unassembled WGS sequence"/>
</dbReference>
<gene>
    <name evidence="3" type="ORF">GCM10011499_05550</name>
</gene>
<dbReference type="Pfam" id="PF01497">
    <property type="entry name" value="Peripla_BP_2"/>
    <property type="match status" value="1"/>
</dbReference>
<evidence type="ECO:0000259" key="2">
    <source>
        <dbReference type="PROSITE" id="PS50983"/>
    </source>
</evidence>
<dbReference type="SUPFAM" id="SSF53807">
    <property type="entry name" value="Helical backbone' metal receptor"/>
    <property type="match status" value="1"/>
</dbReference>
<feature type="signal peptide" evidence="1">
    <location>
        <begin position="1"/>
        <end position="20"/>
    </location>
</feature>
<feature type="domain" description="Fe/B12 periplasmic-binding" evidence="2">
    <location>
        <begin position="31"/>
        <end position="286"/>
    </location>
</feature>
<protein>
    <submittedName>
        <fullName evidence="3">Hemin ABC transporter substrate-binding protein</fullName>
    </submittedName>
</protein>
<keyword evidence="1" id="KW-0732">Signal</keyword>
<dbReference type="CDD" id="cd01149">
    <property type="entry name" value="HutB"/>
    <property type="match status" value="1"/>
</dbReference>
<name>A0A916VV67_9HYPH</name>
<comment type="caution">
    <text evidence="3">The sequence shown here is derived from an EMBL/GenBank/DDBJ whole genome shotgun (WGS) entry which is preliminary data.</text>
</comment>
<organism evidence="3 4">
    <name type="scientific">Pelagibacterium lentulum</name>
    <dbReference type="NCBI Taxonomy" id="2029865"/>
    <lineage>
        <taxon>Bacteria</taxon>
        <taxon>Pseudomonadati</taxon>
        <taxon>Pseudomonadota</taxon>
        <taxon>Alphaproteobacteria</taxon>
        <taxon>Hyphomicrobiales</taxon>
        <taxon>Devosiaceae</taxon>
        <taxon>Pelagibacterium</taxon>
    </lineage>
</organism>
<evidence type="ECO:0000313" key="3">
    <source>
        <dbReference type="EMBL" id="GGA39013.1"/>
    </source>
</evidence>
<evidence type="ECO:0000256" key="1">
    <source>
        <dbReference type="SAM" id="SignalP"/>
    </source>
</evidence>
<dbReference type="AlphaFoldDB" id="A0A916VV67"/>
<accession>A0A916VV67</accession>
<reference evidence="3 4" key="1">
    <citation type="journal article" date="2014" name="Int. J. Syst. Evol. Microbiol.">
        <title>Complete genome sequence of Corynebacterium casei LMG S-19264T (=DSM 44701T), isolated from a smear-ripened cheese.</title>
        <authorList>
            <consortium name="US DOE Joint Genome Institute (JGI-PGF)"/>
            <person name="Walter F."/>
            <person name="Albersmeier A."/>
            <person name="Kalinowski J."/>
            <person name="Ruckert C."/>
        </authorList>
    </citation>
    <scope>NUCLEOTIDE SEQUENCE [LARGE SCALE GENOMIC DNA]</scope>
    <source>
        <strain evidence="3 4">CGMCC 1.15896</strain>
    </source>
</reference>
<dbReference type="InterPro" id="IPR050902">
    <property type="entry name" value="ABC_Transporter_SBP"/>
</dbReference>
<dbReference type="RefSeq" id="WP_127073411.1">
    <property type="nucleotide sequence ID" value="NZ_BMKB01000001.1"/>
</dbReference>
<evidence type="ECO:0000313" key="4">
    <source>
        <dbReference type="Proteomes" id="UP000596977"/>
    </source>
</evidence>
<keyword evidence="4" id="KW-1185">Reference proteome</keyword>
<dbReference type="InterPro" id="IPR002491">
    <property type="entry name" value="ABC_transptr_periplasmic_BD"/>
</dbReference>
<dbReference type="PANTHER" id="PTHR30535">
    <property type="entry name" value="VITAMIN B12-BINDING PROTEIN"/>
    <property type="match status" value="1"/>
</dbReference>
<dbReference type="Gene3D" id="3.40.50.1980">
    <property type="entry name" value="Nitrogenase molybdenum iron protein domain"/>
    <property type="match status" value="2"/>
</dbReference>
<dbReference type="PROSITE" id="PS50983">
    <property type="entry name" value="FE_B12_PBP"/>
    <property type="match status" value="1"/>
</dbReference>
<feature type="chain" id="PRO_5036838475" evidence="1">
    <location>
        <begin position="21"/>
        <end position="290"/>
    </location>
</feature>
<dbReference type="PANTHER" id="PTHR30535:SF4">
    <property type="entry name" value="HEMIN-BINDING PERIPLASMIC PROTEIN HMUT"/>
    <property type="match status" value="1"/>
</dbReference>